<dbReference type="CDD" id="cd10527">
    <property type="entry name" value="SET_LSMT"/>
    <property type="match status" value="1"/>
</dbReference>
<gene>
    <name evidence="5" type="ORF">CYMTET_41771</name>
</gene>
<evidence type="ECO:0000256" key="2">
    <source>
        <dbReference type="ARBA" id="ARBA00022679"/>
    </source>
</evidence>
<keyword evidence="6" id="KW-1185">Reference proteome</keyword>
<comment type="caution">
    <text evidence="5">The sequence shown here is derived from an EMBL/GenBank/DDBJ whole genome shotgun (WGS) entry which is preliminary data.</text>
</comment>
<reference evidence="5 6" key="1">
    <citation type="journal article" date="2015" name="Genome Biol. Evol.">
        <title>Comparative Genomics of a Bacterivorous Green Alga Reveals Evolutionary Causalities and Consequences of Phago-Mixotrophic Mode of Nutrition.</title>
        <authorList>
            <person name="Burns J.A."/>
            <person name="Paasch A."/>
            <person name="Narechania A."/>
            <person name="Kim E."/>
        </authorList>
    </citation>
    <scope>NUCLEOTIDE SEQUENCE [LARGE SCALE GENOMIC DNA]</scope>
    <source>
        <strain evidence="5 6">PLY_AMNH</strain>
    </source>
</reference>
<keyword evidence="3" id="KW-0949">S-adenosyl-L-methionine</keyword>
<dbReference type="AlphaFoldDB" id="A0AAE0F392"/>
<dbReference type="SUPFAM" id="SSF82199">
    <property type="entry name" value="SET domain"/>
    <property type="match status" value="1"/>
</dbReference>
<protein>
    <recommendedName>
        <fullName evidence="7">SET domain-containing protein</fullName>
    </recommendedName>
</protein>
<keyword evidence="2" id="KW-0808">Transferase</keyword>
<evidence type="ECO:0000256" key="4">
    <source>
        <dbReference type="SAM" id="MobiDB-lite"/>
    </source>
</evidence>
<dbReference type="GO" id="GO:0016279">
    <property type="term" value="F:protein-lysine N-methyltransferase activity"/>
    <property type="evidence" value="ECO:0007669"/>
    <property type="project" value="TreeGrafter"/>
</dbReference>
<proteinExistence type="predicted"/>
<dbReference type="PANTHER" id="PTHR13271">
    <property type="entry name" value="UNCHARACTERIZED PUTATIVE METHYLTRANSFERASE"/>
    <property type="match status" value="1"/>
</dbReference>
<feature type="region of interest" description="Disordered" evidence="4">
    <location>
        <begin position="1"/>
        <end position="20"/>
    </location>
</feature>
<evidence type="ECO:0000313" key="6">
    <source>
        <dbReference type="Proteomes" id="UP001190700"/>
    </source>
</evidence>
<dbReference type="EMBL" id="LGRX02027794">
    <property type="protein sequence ID" value="KAK3248770.1"/>
    <property type="molecule type" value="Genomic_DNA"/>
</dbReference>
<dbReference type="Gene3D" id="3.90.1420.10">
    <property type="entry name" value="Rubisco LSMT, substrate-binding domain"/>
    <property type="match status" value="1"/>
</dbReference>
<organism evidence="5 6">
    <name type="scientific">Cymbomonas tetramitiformis</name>
    <dbReference type="NCBI Taxonomy" id="36881"/>
    <lineage>
        <taxon>Eukaryota</taxon>
        <taxon>Viridiplantae</taxon>
        <taxon>Chlorophyta</taxon>
        <taxon>Pyramimonadophyceae</taxon>
        <taxon>Pyramimonadales</taxon>
        <taxon>Pyramimonadaceae</taxon>
        <taxon>Cymbomonas</taxon>
    </lineage>
</organism>
<dbReference type="Gene3D" id="3.90.1410.10">
    <property type="entry name" value="set domain protein methyltransferase, domain 1"/>
    <property type="match status" value="1"/>
</dbReference>
<dbReference type="InterPro" id="IPR046341">
    <property type="entry name" value="SET_dom_sf"/>
</dbReference>
<dbReference type="InterPro" id="IPR050600">
    <property type="entry name" value="SETD3_SETD6_MTase"/>
</dbReference>
<evidence type="ECO:0000256" key="3">
    <source>
        <dbReference type="ARBA" id="ARBA00022691"/>
    </source>
</evidence>
<evidence type="ECO:0000313" key="5">
    <source>
        <dbReference type="EMBL" id="KAK3248770.1"/>
    </source>
</evidence>
<dbReference type="Proteomes" id="UP001190700">
    <property type="component" value="Unassembled WGS sequence"/>
</dbReference>
<dbReference type="InterPro" id="IPR036464">
    <property type="entry name" value="Rubisco_LSMT_subst-bd_sf"/>
</dbReference>
<evidence type="ECO:0000256" key="1">
    <source>
        <dbReference type="ARBA" id="ARBA00022603"/>
    </source>
</evidence>
<dbReference type="GO" id="GO:0032259">
    <property type="term" value="P:methylation"/>
    <property type="evidence" value="ECO:0007669"/>
    <property type="project" value="UniProtKB-KW"/>
</dbReference>
<accession>A0AAE0F392</accession>
<sequence length="504" mass="54717">MTGLKRKNHESPAREVDETGISTRISTRALKTRHVLSWLESNGAALNDLFVDESPHGGLGVFTPKRVGASKAVFSLPRKLLLSMDKLQIVSISDVLSEELRAASREPALENLGAAPLWLELMLAREMPHHSFHVYATSLPYPSPDALSWPVDRREALLTGTNIGDSLLLAEKKLAVLFKVHLAPLLKAYGLTDAANTLEGFIWARGAYLSRGFPTELARDTEASSSITNRGSLACFVPFLDLLNHSEALAAGWASEKGGADARATSGDSTSTRSDGAGCAKVHWDVTTDAEFLTFRCGDITAGSEVFNTYGSKSNEQLLMAYGFCVRRNPEDVFQFRLAIDLSEEPCERASAKRLLTLQAALLRSCPTDSPHFGIAKDGLSLVAGPYQIRRGEAGGVPPSLILSCAVLAAEHEELDSALLELSDDLDISVDLRAFEILKAQLQLHLSSLEALAGQDADVLEEPPVSRQWDEKHMQNYSAACYREGQREILTEAMAELSSVLSVA</sequence>
<keyword evidence="1" id="KW-0489">Methyltransferase</keyword>
<evidence type="ECO:0008006" key="7">
    <source>
        <dbReference type="Google" id="ProtNLM"/>
    </source>
</evidence>
<name>A0AAE0F392_9CHLO</name>